<sequence length="216" mass="24754">MKLEKGSKLLMIGDSVTDCDRLYGAIPAGWGSFGNGYVNLVNACLTGLAPEYQIAVYNKGISGNTVVDLQQRWQQDVLDLKPDYVSVMIGINDVWRHFDAIMQPMEKVDEKTFRDTYEALIQQTKPFVKQMYLIGAFMMIETKNYPMRKMVERYAAITKELAKQYDIPYIDVQAKMDTFMESLPAYTLSNDHVHPNVQGHMIVAKAFLDEIGFEWR</sequence>
<dbReference type="GO" id="GO:0004622">
    <property type="term" value="F:phosphatidylcholine lysophospholipase activity"/>
    <property type="evidence" value="ECO:0007669"/>
    <property type="project" value="TreeGrafter"/>
</dbReference>
<dbReference type="InterPro" id="IPR013830">
    <property type="entry name" value="SGNH_hydro"/>
</dbReference>
<organism evidence="2 3">
    <name type="scientific">Candidatus Scybalomonas excrementavium</name>
    <dbReference type="NCBI Taxonomy" id="2840943"/>
    <lineage>
        <taxon>Bacteria</taxon>
        <taxon>Bacillati</taxon>
        <taxon>Bacillota</taxon>
        <taxon>Clostridia</taxon>
        <taxon>Lachnospirales</taxon>
        <taxon>Lachnospiraceae</taxon>
        <taxon>Lachnospiraceae incertae sedis</taxon>
        <taxon>Candidatus Scybalomonas</taxon>
    </lineage>
</organism>
<feature type="domain" description="SGNH hydrolase-type esterase" evidence="1">
    <location>
        <begin position="12"/>
        <end position="200"/>
    </location>
</feature>
<dbReference type="InterPro" id="IPR036514">
    <property type="entry name" value="SGNH_hydro_sf"/>
</dbReference>
<comment type="caution">
    <text evidence="2">The sequence shown here is derived from an EMBL/GenBank/DDBJ whole genome shotgun (WGS) entry which is preliminary data.</text>
</comment>
<protein>
    <submittedName>
        <fullName evidence="2">SGNH/GDSL hydrolase family protein</fullName>
    </submittedName>
</protein>
<proteinExistence type="predicted"/>
<evidence type="ECO:0000313" key="3">
    <source>
        <dbReference type="Proteomes" id="UP000823618"/>
    </source>
</evidence>
<dbReference type="Proteomes" id="UP000823618">
    <property type="component" value="Unassembled WGS sequence"/>
</dbReference>
<dbReference type="PANTHER" id="PTHR30383">
    <property type="entry name" value="THIOESTERASE 1/PROTEASE 1/LYSOPHOSPHOLIPASE L1"/>
    <property type="match status" value="1"/>
</dbReference>
<dbReference type="Pfam" id="PF13472">
    <property type="entry name" value="Lipase_GDSL_2"/>
    <property type="match status" value="1"/>
</dbReference>
<dbReference type="PANTHER" id="PTHR30383:SF5">
    <property type="entry name" value="SGNH HYDROLASE-TYPE ESTERASE DOMAIN-CONTAINING PROTEIN"/>
    <property type="match status" value="1"/>
</dbReference>
<accession>A0A9D9I1K1</accession>
<dbReference type="InterPro" id="IPR051532">
    <property type="entry name" value="Ester_Hydrolysis_Enzymes"/>
</dbReference>
<name>A0A9D9I1K1_9FIRM</name>
<reference evidence="2" key="1">
    <citation type="submission" date="2020-10" db="EMBL/GenBank/DDBJ databases">
        <authorList>
            <person name="Gilroy R."/>
        </authorList>
    </citation>
    <scope>NUCLEOTIDE SEQUENCE</scope>
    <source>
        <strain evidence="2">E3-2379</strain>
    </source>
</reference>
<dbReference type="EMBL" id="JADIML010000296">
    <property type="protein sequence ID" value="MBO8464309.1"/>
    <property type="molecule type" value="Genomic_DNA"/>
</dbReference>
<dbReference type="Gene3D" id="3.40.50.1110">
    <property type="entry name" value="SGNH hydrolase"/>
    <property type="match status" value="1"/>
</dbReference>
<dbReference type="CDD" id="cd01834">
    <property type="entry name" value="SGNH_hydrolase_like_2"/>
    <property type="match status" value="1"/>
</dbReference>
<evidence type="ECO:0000259" key="1">
    <source>
        <dbReference type="Pfam" id="PF13472"/>
    </source>
</evidence>
<keyword evidence="2" id="KW-0378">Hydrolase</keyword>
<dbReference type="SUPFAM" id="SSF52266">
    <property type="entry name" value="SGNH hydrolase"/>
    <property type="match status" value="1"/>
</dbReference>
<dbReference type="AlphaFoldDB" id="A0A9D9I1K1"/>
<gene>
    <name evidence="2" type="ORF">IAC13_10300</name>
</gene>
<evidence type="ECO:0000313" key="2">
    <source>
        <dbReference type="EMBL" id="MBO8464309.1"/>
    </source>
</evidence>
<reference evidence="2" key="2">
    <citation type="journal article" date="2021" name="PeerJ">
        <title>Extensive microbial diversity within the chicken gut microbiome revealed by metagenomics and culture.</title>
        <authorList>
            <person name="Gilroy R."/>
            <person name="Ravi A."/>
            <person name="Getino M."/>
            <person name="Pursley I."/>
            <person name="Horton D.L."/>
            <person name="Alikhan N.F."/>
            <person name="Baker D."/>
            <person name="Gharbi K."/>
            <person name="Hall N."/>
            <person name="Watson M."/>
            <person name="Adriaenssens E.M."/>
            <person name="Foster-Nyarko E."/>
            <person name="Jarju S."/>
            <person name="Secka A."/>
            <person name="Antonio M."/>
            <person name="Oren A."/>
            <person name="Chaudhuri R.R."/>
            <person name="La Ragione R."/>
            <person name="Hildebrand F."/>
            <person name="Pallen M.J."/>
        </authorList>
    </citation>
    <scope>NUCLEOTIDE SEQUENCE</scope>
    <source>
        <strain evidence="2">E3-2379</strain>
    </source>
</reference>